<gene>
    <name evidence="10" type="ORF">M9980_03730</name>
</gene>
<dbReference type="NCBIfam" id="NF041832">
    <property type="entry name" value="near_NosP_CTERM"/>
    <property type="match status" value="1"/>
</dbReference>
<dbReference type="CDD" id="cd00156">
    <property type="entry name" value="REC"/>
    <property type="match status" value="1"/>
</dbReference>
<evidence type="ECO:0000313" key="11">
    <source>
        <dbReference type="Proteomes" id="UP001055580"/>
    </source>
</evidence>
<dbReference type="InterPro" id="IPR001789">
    <property type="entry name" value="Sig_transdc_resp-reg_receiver"/>
</dbReference>
<dbReference type="SUPFAM" id="SSF47384">
    <property type="entry name" value="Homodimeric domain of signal transducing histidine kinase"/>
    <property type="match status" value="1"/>
</dbReference>
<evidence type="ECO:0000256" key="7">
    <source>
        <dbReference type="SAM" id="Coils"/>
    </source>
</evidence>
<dbReference type="RefSeq" id="WP_250753466.1">
    <property type="nucleotide sequence ID" value="NZ_CP098401.1"/>
</dbReference>
<dbReference type="InterPro" id="IPR004358">
    <property type="entry name" value="Sig_transdc_His_kin-like_C"/>
</dbReference>
<dbReference type="PANTHER" id="PTHR43047">
    <property type="entry name" value="TWO-COMPONENT HISTIDINE PROTEIN KINASE"/>
    <property type="match status" value="1"/>
</dbReference>
<dbReference type="InterPro" id="IPR003594">
    <property type="entry name" value="HATPase_dom"/>
</dbReference>
<dbReference type="Pfam" id="PF12860">
    <property type="entry name" value="PAS_7"/>
    <property type="match status" value="2"/>
</dbReference>
<dbReference type="SMART" id="SM00448">
    <property type="entry name" value="REC"/>
    <property type="match status" value="1"/>
</dbReference>
<dbReference type="Gene3D" id="3.40.50.2300">
    <property type="match status" value="1"/>
</dbReference>
<evidence type="ECO:0000256" key="1">
    <source>
        <dbReference type="ARBA" id="ARBA00000085"/>
    </source>
</evidence>
<dbReference type="Proteomes" id="UP001055580">
    <property type="component" value="Chromosome"/>
</dbReference>
<dbReference type="PANTHER" id="PTHR43047:SF9">
    <property type="entry name" value="HISTIDINE KINASE"/>
    <property type="match status" value="1"/>
</dbReference>
<sequence>MIAGDLDCDRDTATRLSALEAKIAKLTRINASLMSRVERSTDLQGNAFSVFETAIALEGKVQERTADLERALDELAASNAALGHARDGADAARQRLSDAIETLNEGFAIFDADDRLVLCNQTYLSLWPEIADQIVPGVRFSDIAGKIGESRASLGAMVAPDRWVSERVALHQVAEGGHVIALADGRWIQVNERRTSEGGVVGIYTDITDIKAEDARNRARELAERALVLQGTLDAMPQGVCLFDRNRMLLAWNDPLLAFLKLTPAEARREIASHAALVDWCRHVMPRADAVDTLGWLGEGETEHVAIRNLADGRALEVRRQTMPGGGMVMGFDDVSDRLRAAEALRESNETLERRVDERTAELQQQVSERVAAEAAMRAAKTAAEQANLSKTRFLAAASHDLLQPLNAARLFVSALQERRIVGPARDLVGQTASALDSIENLLEALLEISKLDAGAVTPEIMDVPLGEVFHALSAEYQMLADQLGLVLDVEATDIWVRSDPRLLRRILQNFLSNALRYTVAGTVTMSARCAGGAVTIAVSDTGPGIDPAHHAEIFDEFRRLGATATPGIGLGLAIVQRAARMLDHRVDVTSALGSGATFAVTAPLAAFGIRSATPRCAAKRRGIGARAILVIDNEPTILEGMEALLGGWGCRVLTALSGAGARAFAADETAAIDLILIDYHLGDGALGDAEALGMRRHLGRDVPVVIITADRMPALRDQLSARGFHVLQKPVKPAQLRALITSLTSG</sequence>
<dbReference type="InterPro" id="IPR035965">
    <property type="entry name" value="PAS-like_dom_sf"/>
</dbReference>
<keyword evidence="5" id="KW-0418">Kinase</keyword>
<dbReference type="PRINTS" id="PR00344">
    <property type="entry name" value="BCTRLSENSOR"/>
</dbReference>
<keyword evidence="7" id="KW-0175">Coiled coil</keyword>
<evidence type="ECO:0000256" key="6">
    <source>
        <dbReference type="PROSITE-ProRule" id="PRU00169"/>
    </source>
</evidence>
<dbReference type="SUPFAM" id="SSF55785">
    <property type="entry name" value="PYP-like sensor domain (PAS domain)"/>
    <property type="match status" value="2"/>
</dbReference>
<feature type="domain" description="Response regulatory" evidence="9">
    <location>
        <begin position="628"/>
        <end position="745"/>
    </location>
</feature>
<comment type="catalytic activity">
    <reaction evidence="1">
        <text>ATP + protein L-histidine = ADP + protein N-phospho-L-histidine.</text>
        <dbReference type="EC" id="2.7.13.3"/>
    </reaction>
</comment>
<dbReference type="InterPro" id="IPR011006">
    <property type="entry name" value="CheY-like_superfamily"/>
</dbReference>
<dbReference type="Pfam" id="PF00512">
    <property type="entry name" value="HisKA"/>
    <property type="match status" value="1"/>
</dbReference>
<dbReference type="CDD" id="cd00075">
    <property type="entry name" value="HATPase"/>
    <property type="match status" value="1"/>
</dbReference>
<keyword evidence="3 6" id="KW-0597">Phosphoprotein</keyword>
<dbReference type="Pfam" id="PF02518">
    <property type="entry name" value="HATPase_c"/>
    <property type="match status" value="1"/>
</dbReference>
<dbReference type="SMART" id="SM00388">
    <property type="entry name" value="HisKA"/>
    <property type="match status" value="1"/>
</dbReference>
<dbReference type="InterPro" id="IPR036097">
    <property type="entry name" value="HisK_dim/P_sf"/>
</dbReference>
<evidence type="ECO:0000259" key="8">
    <source>
        <dbReference type="PROSITE" id="PS50109"/>
    </source>
</evidence>
<keyword evidence="4" id="KW-0808">Transferase</keyword>
<dbReference type="EMBL" id="CP098401">
    <property type="protein sequence ID" value="URW76342.1"/>
    <property type="molecule type" value="Genomic_DNA"/>
</dbReference>
<evidence type="ECO:0000259" key="9">
    <source>
        <dbReference type="PROSITE" id="PS50110"/>
    </source>
</evidence>
<dbReference type="CDD" id="cd00082">
    <property type="entry name" value="HisKA"/>
    <property type="match status" value="1"/>
</dbReference>
<dbReference type="EC" id="2.7.13.3" evidence="2"/>
<evidence type="ECO:0000256" key="2">
    <source>
        <dbReference type="ARBA" id="ARBA00012438"/>
    </source>
</evidence>
<dbReference type="PROSITE" id="PS50109">
    <property type="entry name" value="HIS_KIN"/>
    <property type="match status" value="1"/>
</dbReference>
<feature type="domain" description="Histidine kinase" evidence="8">
    <location>
        <begin position="397"/>
        <end position="607"/>
    </location>
</feature>
<evidence type="ECO:0000313" key="10">
    <source>
        <dbReference type="EMBL" id="URW76342.1"/>
    </source>
</evidence>
<dbReference type="Gene3D" id="3.30.565.10">
    <property type="entry name" value="Histidine kinase-like ATPase, C-terminal domain"/>
    <property type="match status" value="1"/>
</dbReference>
<evidence type="ECO:0000256" key="3">
    <source>
        <dbReference type="ARBA" id="ARBA00022553"/>
    </source>
</evidence>
<dbReference type="InterPro" id="IPR005467">
    <property type="entry name" value="His_kinase_dom"/>
</dbReference>
<feature type="coiled-coil region" evidence="7">
    <location>
        <begin position="342"/>
        <end position="369"/>
    </location>
</feature>
<evidence type="ECO:0000256" key="5">
    <source>
        <dbReference type="ARBA" id="ARBA00022777"/>
    </source>
</evidence>
<keyword evidence="11" id="KW-1185">Reference proteome</keyword>
<dbReference type="SUPFAM" id="SSF52172">
    <property type="entry name" value="CheY-like"/>
    <property type="match status" value="1"/>
</dbReference>
<protein>
    <recommendedName>
        <fullName evidence="2">histidine kinase</fullName>
        <ecNumber evidence="2">2.7.13.3</ecNumber>
    </recommendedName>
</protein>
<evidence type="ECO:0000256" key="4">
    <source>
        <dbReference type="ARBA" id="ARBA00022679"/>
    </source>
</evidence>
<dbReference type="Gene3D" id="3.30.450.20">
    <property type="entry name" value="PAS domain"/>
    <property type="match status" value="2"/>
</dbReference>
<dbReference type="PROSITE" id="PS50110">
    <property type="entry name" value="RESPONSE_REGULATORY"/>
    <property type="match status" value="1"/>
</dbReference>
<dbReference type="SUPFAM" id="SSF55874">
    <property type="entry name" value="ATPase domain of HSP90 chaperone/DNA topoisomerase II/histidine kinase"/>
    <property type="match status" value="1"/>
</dbReference>
<reference evidence="10" key="1">
    <citation type="submission" date="2022-05" db="EMBL/GenBank/DDBJ databases">
        <title>Sphingomonas sp. strain RMG20 Genome sequencing and assembly.</title>
        <authorList>
            <person name="Kim I."/>
        </authorList>
    </citation>
    <scope>NUCLEOTIDE SEQUENCE</scope>
    <source>
        <strain evidence="10">RMG20</strain>
    </source>
</reference>
<dbReference type="Gene3D" id="1.10.287.130">
    <property type="match status" value="1"/>
</dbReference>
<feature type="modified residue" description="4-aspartylphosphate" evidence="6">
    <location>
        <position position="679"/>
    </location>
</feature>
<dbReference type="SMART" id="SM00387">
    <property type="entry name" value="HATPase_c"/>
    <property type="match status" value="1"/>
</dbReference>
<proteinExistence type="predicted"/>
<accession>A0ABY4TVL6</accession>
<dbReference type="InterPro" id="IPR036890">
    <property type="entry name" value="HATPase_C_sf"/>
</dbReference>
<organism evidence="10 11">
    <name type="scientific">Sphingomonas donggukensis</name>
    <dbReference type="NCBI Taxonomy" id="2949093"/>
    <lineage>
        <taxon>Bacteria</taxon>
        <taxon>Pseudomonadati</taxon>
        <taxon>Pseudomonadota</taxon>
        <taxon>Alphaproteobacteria</taxon>
        <taxon>Sphingomonadales</taxon>
        <taxon>Sphingomonadaceae</taxon>
        <taxon>Sphingomonas</taxon>
    </lineage>
</organism>
<dbReference type="InterPro" id="IPR003661">
    <property type="entry name" value="HisK_dim/P_dom"/>
</dbReference>
<name>A0ABY4TVL6_9SPHN</name>
<dbReference type="Pfam" id="PF00072">
    <property type="entry name" value="Response_reg"/>
    <property type="match status" value="1"/>
</dbReference>